<gene>
    <name evidence="1" type="ORF">DL546_000388</name>
</gene>
<protein>
    <submittedName>
        <fullName evidence="1">Uncharacterized protein</fullName>
    </submittedName>
</protein>
<keyword evidence="2" id="KW-1185">Reference proteome</keyword>
<dbReference type="EMBL" id="QVQW01000033">
    <property type="protein sequence ID" value="RKU44188.1"/>
    <property type="molecule type" value="Genomic_DNA"/>
</dbReference>
<accession>A0A420Y8G1</accession>
<sequence length="146" mass="16159">MPPWVLYEVLKATRGRPERRRLGGGVRNPSTSCLPAFLIQICRWSRAEEGPMSGDFMYIRYPQSSMSSAYHAAGIGVVSGKVAVERVDHDYPSHSPPLLSLEFTNMETLCLALGAYRRPRRVARSIAGMGLLLWFQALGWHAAAGP</sequence>
<name>A0A420Y8G1_9PEZI</name>
<reference evidence="1 2" key="1">
    <citation type="submission" date="2018-08" db="EMBL/GenBank/DDBJ databases">
        <title>Draft genome of the lignicolous fungus Coniochaeta pulveracea.</title>
        <authorList>
            <person name="Borstlap C.J."/>
            <person name="De Witt R.N."/>
            <person name="Botha A."/>
            <person name="Volschenk H."/>
        </authorList>
    </citation>
    <scope>NUCLEOTIDE SEQUENCE [LARGE SCALE GENOMIC DNA]</scope>
    <source>
        <strain evidence="1 2">CAB683</strain>
    </source>
</reference>
<organism evidence="1 2">
    <name type="scientific">Coniochaeta pulveracea</name>
    <dbReference type="NCBI Taxonomy" id="177199"/>
    <lineage>
        <taxon>Eukaryota</taxon>
        <taxon>Fungi</taxon>
        <taxon>Dikarya</taxon>
        <taxon>Ascomycota</taxon>
        <taxon>Pezizomycotina</taxon>
        <taxon>Sordariomycetes</taxon>
        <taxon>Sordariomycetidae</taxon>
        <taxon>Coniochaetales</taxon>
        <taxon>Coniochaetaceae</taxon>
        <taxon>Coniochaeta</taxon>
    </lineage>
</organism>
<dbReference type="AlphaFoldDB" id="A0A420Y8G1"/>
<evidence type="ECO:0000313" key="2">
    <source>
        <dbReference type="Proteomes" id="UP000275385"/>
    </source>
</evidence>
<dbReference type="Proteomes" id="UP000275385">
    <property type="component" value="Unassembled WGS sequence"/>
</dbReference>
<comment type="caution">
    <text evidence="1">The sequence shown here is derived from an EMBL/GenBank/DDBJ whole genome shotgun (WGS) entry which is preliminary data.</text>
</comment>
<proteinExistence type="predicted"/>
<evidence type="ECO:0000313" key="1">
    <source>
        <dbReference type="EMBL" id="RKU44188.1"/>
    </source>
</evidence>